<name>A0A1L3JCP7_9SPHN</name>
<dbReference type="STRING" id="1913578.LPB140_08930"/>
<dbReference type="EMBL" id="CP018154">
    <property type="protein sequence ID" value="APG62892.1"/>
    <property type="molecule type" value="Genomic_DNA"/>
</dbReference>
<protein>
    <recommendedName>
        <fullName evidence="6">Methyltransferase domain-containing protein</fullName>
    </recommendedName>
</protein>
<accession>A0A1L3JCP7</accession>
<dbReference type="GO" id="GO:0008168">
    <property type="term" value="F:methyltransferase activity"/>
    <property type="evidence" value="ECO:0007669"/>
    <property type="project" value="UniProtKB-KW"/>
</dbReference>
<gene>
    <name evidence="4" type="ORF">LPB140_08930</name>
</gene>
<keyword evidence="2" id="KW-0808">Transferase</keyword>
<evidence type="ECO:0000313" key="5">
    <source>
        <dbReference type="Proteomes" id="UP000242561"/>
    </source>
</evidence>
<dbReference type="Proteomes" id="UP000242561">
    <property type="component" value="Chromosome"/>
</dbReference>
<dbReference type="AlphaFoldDB" id="A0A1L3JCP7"/>
<sequence length="292" mass="32840">MNNAATQQKIFHIKRRQAKCERAAMMEKLTGEIPFLWQYLADEIADRIMMVDRKLAKILLIGPAAHLISRQNKLPPCAYIREIHLAATNIYDAQFYDIKIIGDDVINWPDRNYDLIVTAGFADSVDDLPGHLIQLRHLLKADGLLLCSLFGSGSLHTLKQILLNSNDRQSVMRCHPQIELRSAADLLTRTGFALPVADSDIVQIRYSKFKTLIRDIRAHGLGNSLHQPIYPITRSEYANILSLWNSLAVKDGRVSENFAFIHLSGWAPDDSQPKPAARGSGKISLHDALNKK</sequence>
<dbReference type="RefSeq" id="WP_072559541.1">
    <property type="nucleotide sequence ID" value="NZ_CP018154.1"/>
</dbReference>
<evidence type="ECO:0000256" key="3">
    <source>
        <dbReference type="SAM" id="MobiDB-lite"/>
    </source>
</evidence>
<feature type="region of interest" description="Disordered" evidence="3">
    <location>
        <begin position="269"/>
        <end position="292"/>
    </location>
</feature>
<dbReference type="InterPro" id="IPR050602">
    <property type="entry name" value="Malonyl-ACP_OMT"/>
</dbReference>
<dbReference type="Gene3D" id="3.40.50.150">
    <property type="entry name" value="Vaccinia Virus protein VP39"/>
    <property type="match status" value="1"/>
</dbReference>
<dbReference type="PANTHER" id="PTHR13090:SF1">
    <property type="entry name" value="ARGININE-HYDROXYLASE NDUFAF5, MITOCHONDRIAL"/>
    <property type="match status" value="1"/>
</dbReference>
<evidence type="ECO:0008006" key="6">
    <source>
        <dbReference type="Google" id="ProtNLM"/>
    </source>
</evidence>
<dbReference type="GO" id="GO:0032259">
    <property type="term" value="P:methylation"/>
    <property type="evidence" value="ECO:0007669"/>
    <property type="project" value="UniProtKB-KW"/>
</dbReference>
<proteinExistence type="predicted"/>
<keyword evidence="5" id="KW-1185">Reference proteome</keyword>
<evidence type="ECO:0000256" key="1">
    <source>
        <dbReference type="ARBA" id="ARBA00022603"/>
    </source>
</evidence>
<evidence type="ECO:0000256" key="2">
    <source>
        <dbReference type="ARBA" id="ARBA00022679"/>
    </source>
</evidence>
<evidence type="ECO:0000313" key="4">
    <source>
        <dbReference type="EMBL" id="APG62892.1"/>
    </source>
</evidence>
<dbReference type="KEGG" id="sphl:LPB140_08930"/>
<dbReference type="OrthoDB" id="9793723at2"/>
<keyword evidence="1" id="KW-0489">Methyltransferase</keyword>
<dbReference type="SUPFAM" id="SSF53335">
    <property type="entry name" value="S-adenosyl-L-methionine-dependent methyltransferases"/>
    <property type="match status" value="1"/>
</dbReference>
<organism evidence="4 5">
    <name type="scientific">Sphingorhabdus lutea</name>
    <dbReference type="NCBI Taxonomy" id="1913578"/>
    <lineage>
        <taxon>Bacteria</taxon>
        <taxon>Pseudomonadati</taxon>
        <taxon>Pseudomonadota</taxon>
        <taxon>Alphaproteobacteria</taxon>
        <taxon>Sphingomonadales</taxon>
        <taxon>Sphingomonadaceae</taxon>
        <taxon>Sphingorhabdus</taxon>
    </lineage>
</organism>
<dbReference type="InterPro" id="IPR029063">
    <property type="entry name" value="SAM-dependent_MTases_sf"/>
</dbReference>
<reference evidence="4 5" key="1">
    <citation type="submission" date="2016-11" db="EMBL/GenBank/DDBJ databases">
        <title>Sphingorhabdus sp. LPB0140, isolated from marine environment.</title>
        <authorList>
            <person name="Kim E."/>
            <person name="Yi H."/>
        </authorList>
    </citation>
    <scope>NUCLEOTIDE SEQUENCE [LARGE SCALE GENOMIC DNA]</scope>
    <source>
        <strain evidence="4 5">LPB0140</strain>
    </source>
</reference>
<dbReference type="PANTHER" id="PTHR13090">
    <property type="entry name" value="ARGININE-HYDROXYLASE NDUFAF5, MITOCHONDRIAL"/>
    <property type="match status" value="1"/>
</dbReference>